<keyword evidence="1" id="KW-0732">Signal</keyword>
<gene>
    <name evidence="3" type="ORF">GJ691_15505</name>
</gene>
<dbReference type="SMART" id="SM00257">
    <property type="entry name" value="LysM"/>
    <property type="match status" value="5"/>
</dbReference>
<organism evidence="3 4">
    <name type="scientific">Maribacter luteus</name>
    <dbReference type="NCBI Taxonomy" id="2594478"/>
    <lineage>
        <taxon>Bacteria</taxon>
        <taxon>Pseudomonadati</taxon>
        <taxon>Bacteroidota</taxon>
        <taxon>Flavobacteriia</taxon>
        <taxon>Flavobacteriales</taxon>
        <taxon>Flavobacteriaceae</taxon>
        <taxon>Maribacter</taxon>
    </lineage>
</organism>
<dbReference type="CDD" id="cd06268">
    <property type="entry name" value="PBP1_ABC_transporter_LIVBP-like"/>
    <property type="match status" value="1"/>
</dbReference>
<reference evidence="3 4" key="1">
    <citation type="submission" date="2019-11" db="EMBL/GenBank/DDBJ databases">
        <title>Maribacter lutea sp. nov., a marine bacterium isolated from intertidal sand.</title>
        <authorList>
            <person name="Liu A."/>
        </authorList>
    </citation>
    <scope>NUCLEOTIDE SEQUENCE [LARGE SCALE GENOMIC DNA]</scope>
    <source>
        <strain evidence="3 4">RZ05</strain>
    </source>
</reference>
<evidence type="ECO:0000259" key="2">
    <source>
        <dbReference type="PROSITE" id="PS51782"/>
    </source>
</evidence>
<evidence type="ECO:0000313" key="4">
    <source>
        <dbReference type="Proteomes" id="UP000443153"/>
    </source>
</evidence>
<dbReference type="AlphaFoldDB" id="A0A6I2MSX4"/>
<accession>A0A6I2MSX4</accession>
<dbReference type="Proteomes" id="UP000443153">
    <property type="component" value="Unassembled WGS sequence"/>
</dbReference>
<dbReference type="SUPFAM" id="SSF54106">
    <property type="entry name" value="LysM domain"/>
    <property type="match status" value="4"/>
</dbReference>
<dbReference type="PROSITE" id="PS51782">
    <property type="entry name" value="LYSM"/>
    <property type="match status" value="4"/>
</dbReference>
<sequence length="735" mass="83366">MGIDMNQFFKNSIVLLLFIFIGSTAMAQKFTTHAVKKGETLESISKQYKVAPSTILSYNKEIQQGKAIKENTILVIPIGAKVSEVTEQAKEKQSVPVVVNEKPEQEEPIGFTEHKVRKRETLYGISQRYHITEDDIKRYNSELYSSQLKKGMRLKIPKYKRVKSEDVAAINEEDFEMYTVAPKETRWSIAHKYGITIDSMLVLNPGLSKTTDYLAEGQEIKMPKLPGSTIKGQETQLYLSYTVPPKMNFYRLEKQFNVKSDEIVRLNPEIAERGGLKEGMVIRIPEKKADPGEVNTDNFNFYEVKPKQTEFSLTRKFGVTYKELLELNPDLKDGLKAGMVLKLPKDQKGNFEVRNSLVLDKIDLLDSINPMNHPKIMFLLPFRLDRLDLKDKEDVMETIENRNSLKYSLGLYSGALMAIDSISKLGVSVDVKTFDNQLDLAKTKEILLKENLADVSAIVGPLDLPSLKEVAVRASQYDVPVIAPIPAQSDLSLGNVYFSYTSDEVLRTKMLEFVEEKITDENIIIIADEKSQAAKAMILQKFPTAKVLEVKEEKKNIGINRDKLGTMLSEKVENWVFVETGNFKLIASVVSILNAFEASLLNAESSKEKIKVRMFTTDKNKAFDNEIISGSHLSNLNFTYPSVYREVANSAFVKAYSKRFGDVPDRYAVRGFDLTYDLLLKLAYKNNLMDVSKIIGETEYTGNKFSYEKDLHSGYFNQASYIMTIDSLRVVEAKN</sequence>
<dbReference type="PANTHER" id="PTHR33734:SF22">
    <property type="entry name" value="MEMBRANE-BOUND LYTIC MUREIN TRANSGLYCOSYLASE D"/>
    <property type="match status" value="1"/>
</dbReference>
<proteinExistence type="predicted"/>
<dbReference type="InterPro" id="IPR036779">
    <property type="entry name" value="LysM_dom_sf"/>
</dbReference>
<feature type="domain" description="LysM" evidence="2">
    <location>
        <begin position="112"/>
        <end position="156"/>
    </location>
</feature>
<name>A0A6I2MSX4_9FLAO</name>
<dbReference type="OrthoDB" id="2149800at2"/>
<dbReference type="GO" id="GO:0008932">
    <property type="term" value="F:lytic endotransglycosylase activity"/>
    <property type="evidence" value="ECO:0007669"/>
    <property type="project" value="TreeGrafter"/>
</dbReference>
<keyword evidence="4" id="KW-1185">Reference proteome</keyword>
<evidence type="ECO:0000313" key="3">
    <source>
        <dbReference type="EMBL" id="MRX65560.1"/>
    </source>
</evidence>
<dbReference type="SUPFAM" id="SSF53822">
    <property type="entry name" value="Periplasmic binding protein-like I"/>
    <property type="match status" value="1"/>
</dbReference>
<feature type="domain" description="LysM" evidence="2">
    <location>
        <begin position="300"/>
        <end position="343"/>
    </location>
</feature>
<dbReference type="Gene3D" id="3.10.350.10">
    <property type="entry name" value="LysM domain"/>
    <property type="match status" value="4"/>
</dbReference>
<evidence type="ECO:0000256" key="1">
    <source>
        <dbReference type="SAM" id="SignalP"/>
    </source>
</evidence>
<dbReference type="EMBL" id="WKJH01000024">
    <property type="protein sequence ID" value="MRX65560.1"/>
    <property type="molecule type" value="Genomic_DNA"/>
</dbReference>
<comment type="caution">
    <text evidence="3">The sequence shown here is derived from an EMBL/GenBank/DDBJ whole genome shotgun (WGS) entry which is preliminary data.</text>
</comment>
<dbReference type="Gene3D" id="3.40.50.2300">
    <property type="match status" value="2"/>
</dbReference>
<feature type="domain" description="LysM" evidence="2">
    <location>
        <begin position="31"/>
        <end position="76"/>
    </location>
</feature>
<feature type="domain" description="LysM" evidence="2">
    <location>
        <begin position="176"/>
        <end position="222"/>
    </location>
</feature>
<feature type="chain" id="PRO_5026101603" evidence="1">
    <location>
        <begin position="28"/>
        <end position="735"/>
    </location>
</feature>
<protein>
    <submittedName>
        <fullName evidence="3">LysM peptidoglycan-binding domain-containing protein</fullName>
    </submittedName>
</protein>
<dbReference type="PANTHER" id="PTHR33734">
    <property type="entry name" value="LYSM DOMAIN-CONTAINING GPI-ANCHORED PROTEIN 2"/>
    <property type="match status" value="1"/>
</dbReference>
<dbReference type="Pfam" id="PF01476">
    <property type="entry name" value="LysM"/>
    <property type="match status" value="5"/>
</dbReference>
<dbReference type="InterPro" id="IPR028082">
    <property type="entry name" value="Peripla_BP_I"/>
</dbReference>
<feature type="signal peptide" evidence="1">
    <location>
        <begin position="1"/>
        <end position="27"/>
    </location>
</feature>
<dbReference type="InterPro" id="IPR018392">
    <property type="entry name" value="LysM"/>
</dbReference>
<dbReference type="CDD" id="cd00118">
    <property type="entry name" value="LysM"/>
    <property type="match status" value="3"/>
</dbReference>